<evidence type="ECO:0000313" key="2">
    <source>
        <dbReference type="EMBL" id="CAH0388381.1"/>
    </source>
</evidence>
<feature type="signal peptide" evidence="1">
    <location>
        <begin position="1"/>
        <end position="21"/>
    </location>
</feature>
<keyword evidence="3" id="KW-1185">Reference proteome</keyword>
<dbReference type="Proteomes" id="UP001152759">
    <property type="component" value="Chromosome 4"/>
</dbReference>
<evidence type="ECO:0000313" key="3">
    <source>
        <dbReference type="Proteomes" id="UP001152759"/>
    </source>
</evidence>
<evidence type="ECO:0000256" key="1">
    <source>
        <dbReference type="SAM" id="SignalP"/>
    </source>
</evidence>
<keyword evidence="1" id="KW-0732">Signal</keyword>
<sequence length="200" mass="23847">MIRTNIYVLFGLIIFVARVSSGPIPDDAKQTLEHKKPSLQEEISCFRDYMMRHYLDIPSKNLEKLKSDLDLIMGKMKEKHISVIPGKKEKTHFEPCPYKHEKEEAALRNFYKQHLRPGENFDGTEKKKTLQYVYSKLEDTWNAMPHKQKKYVMHQYAHLWRQTMESFMDRRYPLVEAHSHIKPPFDMTQQKRENSVIGLH</sequence>
<gene>
    <name evidence="2" type="ORF">BEMITA_LOCUS7296</name>
</gene>
<proteinExistence type="predicted"/>
<protein>
    <submittedName>
        <fullName evidence="2">Uncharacterized protein</fullName>
    </submittedName>
</protein>
<dbReference type="AlphaFoldDB" id="A0A9P0AAJ3"/>
<reference evidence="2" key="1">
    <citation type="submission" date="2021-12" db="EMBL/GenBank/DDBJ databases">
        <authorList>
            <person name="King R."/>
        </authorList>
    </citation>
    <scope>NUCLEOTIDE SEQUENCE</scope>
</reference>
<organism evidence="2 3">
    <name type="scientific">Bemisia tabaci</name>
    <name type="common">Sweetpotato whitefly</name>
    <name type="synonym">Aleurodes tabaci</name>
    <dbReference type="NCBI Taxonomy" id="7038"/>
    <lineage>
        <taxon>Eukaryota</taxon>
        <taxon>Metazoa</taxon>
        <taxon>Ecdysozoa</taxon>
        <taxon>Arthropoda</taxon>
        <taxon>Hexapoda</taxon>
        <taxon>Insecta</taxon>
        <taxon>Pterygota</taxon>
        <taxon>Neoptera</taxon>
        <taxon>Paraneoptera</taxon>
        <taxon>Hemiptera</taxon>
        <taxon>Sternorrhyncha</taxon>
        <taxon>Aleyrodoidea</taxon>
        <taxon>Aleyrodidae</taxon>
        <taxon>Aleyrodinae</taxon>
        <taxon>Bemisia</taxon>
    </lineage>
</organism>
<accession>A0A9P0AAJ3</accession>
<name>A0A9P0AAJ3_BEMTA</name>
<feature type="chain" id="PRO_5040140840" evidence="1">
    <location>
        <begin position="22"/>
        <end position="200"/>
    </location>
</feature>
<dbReference type="EMBL" id="OU963865">
    <property type="protein sequence ID" value="CAH0388381.1"/>
    <property type="molecule type" value="Genomic_DNA"/>
</dbReference>
<dbReference type="KEGG" id="btab:109035438"/>